<evidence type="ECO:0000313" key="3">
    <source>
        <dbReference type="EMBL" id="VDN20857.1"/>
    </source>
</evidence>
<dbReference type="Pfam" id="PF01549">
    <property type="entry name" value="ShK"/>
    <property type="match status" value="3"/>
</dbReference>
<dbReference type="AlphaFoldDB" id="A0A3P7MB40"/>
<dbReference type="PANTHER" id="PTHR21724:SF109">
    <property type="entry name" value="SHKT DOMAIN-CONTAINING PROTEIN"/>
    <property type="match status" value="1"/>
</dbReference>
<evidence type="ECO:0000259" key="2">
    <source>
        <dbReference type="PROSITE" id="PS51670"/>
    </source>
</evidence>
<dbReference type="OrthoDB" id="5804200at2759"/>
<evidence type="ECO:0000313" key="4">
    <source>
        <dbReference type="Proteomes" id="UP000271098"/>
    </source>
</evidence>
<dbReference type="Proteomes" id="UP000271098">
    <property type="component" value="Unassembled WGS sequence"/>
</dbReference>
<sequence>MKCAKTCKRCCELEEFNCPNKQGKLDCAIIGKGGLCKTTDPNLKREIRKQCPRTCGFCIATCRDQNAEMCSILKDKCSEPMVKEICKRTCRVCIPGSAIAWKACEWWGLPTCVESVYKLDDRFHSALPTFYICWSAKESINAVRYDCVDLVPTCLAMKDQCNEQNMKDVMHAACNETCGLCQQSEPCEDLSAKYVLIIFNWCRNTDDKSNKKISDSAN</sequence>
<evidence type="ECO:0000256" key="1">
    <source>
        <dbReference type="PROSITE-ProRule" id="PRU01005"/>
    </source>
</evidence>
<dbReference type="PANTHER" id="PTHR21724">
    <property type="entry name" value="SHKT DOMAIN-CONTAINING PROTEIN"/>
    <property type="match status" value="1"/>
</dbReference>
<dbReference type="Gene3D" id="1.10.10.1940">
    <property type="match status" value="1"/>
</dbReference>
<keyword evidence="4" id="KW-1185">Reference proteome</keyword>
<protein>
    <recommendedName>
        <fullName evidence="2">ShKT domain-containing protein</fullName>
    </recommendedName>
</protein>
<organism evidence="3 4">
    <name type="scientific">Gongylonema pulchrum</name>
    <dbReference type="NCBI Taxonomy" id="637853"/>
    <lineage>
        <taxon>Eukaryota</taxon>
        <taxon>Metazoa</taxon>
        <taxon>Ecdysozoa</taxon>
        <taxon>Nematoda</taxon>
        <taxon>Chromadorea</taxon>
        <taxon>Rhabditida</taxon>
        <taxon>Spirurina</taxon>
        <taxon>Spiruromorpha</taxon>
        <taxon>Spiruroidea</taxon>
        <taxon>Gongylonematidae</taxon>
        <taxon>Gongylonema</taxon>
    </lineage>
</organism>
<dbReference type="PROSITE" id="PS51670">
    <property type="entry name" value="SHKT"/>
    <property type="match status" value="1"/>
</dbReference>
<reference evidence="3 4" key="1">
    <citation type="submission" date="2018-11" db="EMBL/GenBank/DDBJ databases">
        <authorList>
            <consortium name="Pathogen Informatics"/>
        </authorList>
    </citation>
    <scope>NUCLEOTIDE SEQUENCE [LARGE SCALE GENOMIC DNA]</scope>
</reference>
<comment type="caution">
    <text evidence="1">Lacks conserved residue(s) required for the propagation of feature annotation.</text>
</comment>
<proteinExistence type="predicted"/>
<accession>A0A3P7MB40</accession>
<dbReference type="InterPro" id="IPR003582">
    <property type="entry name" value="ShKT_dom"/>
</dbReference>
<feature type="domain" description="ShKT" evidence="2">
    <location>
        <begin position="18"/>
        <end position="58"/>
    </location>
</feature>
<dbReference type="SMART" id="SM00254">
    <property type="entry name" value="ShKT"/>
    <property type="match status" value="3"/>
</dbReference>
<gene>
    <name evidence="3" type="ORF">GPUH_LOCUS12673</name>
</gene>
<name>A0A3P7MB40_9BILA</name>
<dbReference type="EMBL" id="UYRT01079511">
    <property type="protein sequence ID" value="VDN20857.1"/>
    <property type="molecule type" value="Genomic_DNA"/>
</dbReference>
<dbReference type="Gene3D" id="1.10.10.1870">
    <property type="entry name" value="ShTK domain-like"/>
    <property type="match status" value="1"/>
</dbReference>